<evidence type="ECO:0000313" key="2">
    <source>
        <dbReference type="Proteomes" id="UP001375743"/>
    </source>
</evidence>
<dbReference type="PANTHER" id="PTHR43293:SF1">
    <property type="entry name" value="ACETATE COA-TRANSFERASE YDIF"/>
    <property type="match status" value="1"/>
</dbReference>
<keyword evidence="1" id="KW-0808">Transferase</keyword>
<keyword evidence="2" id="KW-1185">Reference proteome</keyword>
<dbReference type="RefSeq" id="WP_418158217.1">
    <property type="nucleotide sequence ID" value="NZ_JBBLZC010000003.1"/>
</dbReference>
<dbReference type="Pfam" id="PF01144">
    <property type="entry name" value="CoA_trans"/>
    <property type="match status" value="1"/>
</dbReference>
<dbReference type="InterPro" id="IPR037171">
    <property type="entry name" value="NagB/RpiA_transferase-like"/>
</dbReference>
<dbReference type="EMBL" id="JBBLZC010000003">
    <property type="protein sequence ID" value="MEK0082365.1"/>
    <property type="molecule type" value="Genomic_DNA"/>
</dbReference>
<dbReference type="Proteomes" id="UP001375743">
    <property type="component" value="Unassembled WGS sequence"/>
</dbReference>
<dbReference type="Gene3D" id="3.40.1080.10">
    <property type="entry name" value="Glutaconate Coenzyme A-transferase"/>
    <property type="match status" value="2"/>
</dbReference>
<sequence>MTATQADKRRIGRGEARNKIVTLEAAAALVRSGDTICTSGFVGIGTPDDLLSGIEQRFLATGEPKDLTLLFAAGQGDGKEQGLNRLGHDGLLKRVVGGHWGLIPKVARLAVQNRIEAYNLPQGCISHLYRDIAAGKPGTFSKVGLHTFVDPRQAGGKINARTKEDIVRLIEIDGEAWLYYKAFPIDIALIRATTADPAGNLTMEREALTLDNLAMAMAARNSGGLVVAQVERVAALGSLHPRAVKIPGILVDAVVVANPANHRQTYATVYSPAFSQELRVPLESLPPMQLDARKIIARRAAMELTANSVVNLGIGMPEGVASVANEEKILPFITMTAEPGVIGGVPASGLNFGAAVNTDAIIDQNQQFDFYDGGGLDLAVLGMAECDTAGNVNVSRFGPKLAGAGGFINISQNARAVVFTGTFTAGGLEVAVEDGKLRIVQEGRARKFVAAVEQITFNGAYAAERGQPVLYVTERCVFRRAAAGVELVEVAPGIDIERDILAHMDFEPIIRAPDLMDLRIFVDVPMGLDRSLFDLDLDRRVTFDPKRDTLFLNFEGLRVRTGNDVDAIRAAVERRCREIGHRVPVVVNYDNFRIDPELVDAYAAMVHHMEQSWYTHVTRYTSSAFLRLKLGDALERAGVRPHLFESAELAAQVGGT</sequence>
<dbReference type="GO" id="GO:0016740">
    <property type="term" value="F:transferase activity"/>
    <property type="evidence" value="ECO:0007669"/>
    <property type="project" value="UniProtKB-KW"/>
</dbReference>
<proteinExistence type="predicted"/>
<dbReference type="SMART" id="SM00882">
    <property type="entry name" value="CoA_trans"/>
    <property type="match status" value="2"/>
</dbReference>
<gene>
    <name evidence="1" type="ORF">U1T56_04335</name>
</gene>
<name>A0ABU8XPM5_9PROT</name>
<reference evidence="1 2" key="1">
    <citation type="submission" date="2024-01" db="EMBL/GenBank/DDBJ databases">
        <title>Multi-omics insights into the function and evolution of sodium benzoate biodegradation pathways in Benzoatithermus flavus gen. nov., sp. nov. from hot spring.</title>
        <authorList>
            <person name="Hu C.-J."/>
            <person name="Li W.-J."/>
        </authorList>
    </citation>
    <scope>NUCLEOTIDE SEQUENCE [LARGE SCALE GENOMIC DNA]</scope>
    <source>
        <strain evidence="1 2">SYSU G07066</strain>
    </source>
</reference>
<organism evidence="1 2">
    <name type="scientific">Benzoatithermus flavus</name>
    <dbReference type="NCBI Taxonomy" id="3108223"/>
    <lineage>
        <taxon>Bacteria</taxon>
        <taxon>Pseudomonadati</taxon>
        <taxon>Pseudomonadota</taxon>
        <taxon>Alphaproteobacteria</taxon>
        <taxon>Geminicoccales</taxon>
        <taxon>Geminicoccaceae</taxon>
        <taxon>Benzoatithermus</taxon>
    </lineage>
</organism>
<evidence type="ECO:0000313" key="1">
    <source>
        <dbReference type="EMBL" id="MEK0082365.1"/>
    </source>
</evidence>
<comment type="caution">
    <text evidence="1">The sequence shown here is derived from an EMBL/GenBank/DDBJ whole genome shotgun (WGS) entry which is preliminary data.</text>
</comment>
<protein>
    <submittedName>
        <fullName evidence="1">Acyl CoA:acetate/3-ketoacid CoA transferase</fullName>
    </submittedName>
</protein>
<dbReference type="PANTHER" id="PTHR43293">
    <property type="entry name" value="ACETATE COA-TRANSFERASE YDIF"/>
    <property type="match status" value="1"/>
</dbReference>
<dbReference type="InterPro" id="IPR004165">
    <property type="entry name" value="CoA_trans_fam_I"/>
</dbReference>
<dbReference type="SUPFAM" id="SSF100950">
    <property type="entry name" value="NagB/RpiA/CoA transferase-like"/>
    <property type="match status" value="2"/>
</dbReference>
<accession>A0ABU8XPM5</accession>